<dbReference type="Pfam" id="PF13649">
    <property type="entry name" value="Methyltransf_25"/>
    <property type="match status" value="1"/>
</dbReference>
<dbReference type="SUPFAM" id="SSF53335">
    <property type="entry name" value="S-adenosyl-L-methionine-dependent methyltransferases"/>
    <property type="match status" value="1"/>
</dbReference>
<evidence type="ECO:0000313" key="2">
    <source>
        <dbReference type="EMBL" id="ABF43504.1"/>
    </source>
</evidence>
<keyword evidence="2" id="KW-0489">Methyltransferase</keyword>
<dbReference type="HOGENOM" id="CLU_060397_3_1_0"/>
<name>Q1IHZ6_KORVE</name>
<dbReference type="GO" id="GO:0008168">
    <property type="term" value="F:methyltransferase activity"/>
    <property type="evidence" value="ECO:0007669"/>
    <property type="project" value="UniProtKB-KW"/>
</dbReference>
<dbReference type="EMBL" id="CP000360">
    <property type="protein sequence ID" value="ABF43504.1"/>
    <property type="molecule type" value="Genomic_DNA"/>
</dbReference>
<keyword evidence="3" id="KW-1185">Reference proteome</keyword>
<dbReference type="CDD" id="cd02440">
    <property type="entry name" value="AdoMet_MTases"/>
    <property type="match status" value="1"/>
</dbReference>
<evidence type="ECO:0000259" key="1">
    <source>
        <dbReference type="Pfam" id="PF13649"/>
    </source>
</evidence>
<protein>
    <submittedName>
        <fullName evidence="2">Methyltransferase type 12</fullName>
    </submittedName>
</protein>
<dbReference type="KEGG" id="aba:Acid345_4504"/>
<dbReference type="PANTHER" id="PTHR43464">
    <property type="entry name" value="METHYLTRANSFERASE"/>
    <property type="match status" value="1"/>
</dbReference>
<dbReference type="Gene3D" id="3.40.50.150">
    <property type="entry name" value="Vaccinia Virus protein VP39"/>
    <property type="match status" value="1"/>
</dbReference>
<dbReference type="GO" id="GO:0032259">
    <property type="term" value="P:methylation"/>
    <property type="evidence" value="ECO:0007669"/>
    <property type="project" value="UniProtKB-KW"/>
</dbReference>
<feature type="domain" description="Methyltransferase" evidence="1">
    <location>
        <begin position="46"/>
        <end position="137"/>
    </location>
</feature>
<accession>Q1IHZ6</accession>
<gene>
    <name evidence="2" type="ordered locus">Acid345_4504</name>
</gene>
<proteinExistence type="predicted"/>
<dbReference type="PANTHER" id="PTHR43464:SF82">
    <property type="entry name" value="METHYLTRANSFERASE DOMAIN-CONTAINING PROTEIN"/>
    <property type="match status" value="1"/>
</dbReference>
<evidence type="ECO:0000313" key="3">
    <source>
        <dbReference type="Proteomes" id="UP000002432"/>
    </source>
</evidence>
<dbReference type="STRING" id="204669.Acid345_4504"/>
<keyword evidence="2" id="KW-0808">Transferase</keyword>
<dbReference type="EnsemblBacteria" id="ABF43504">
    <property type="protein sequence ID" value="ABF43504"/>
    <property type="gene ID" value="Acid345_4504"/>
</dbReference>
<dbReference type="Proteomes" id="UP000002432">
    <property type="component" value="Chromosome"/>
</dbReference>
<reference evidence="2 3" key="1">
    <citation type="journal article" date="2009" name="Appl. Environ. Microbiol.">
        <title>Three genomes from the phylum Acidobacteria provide insight into the lifestyles of these microorganisms in soils.</title>
        <authorList>
            <person name="Ward N.L."/>
            <person name="Challacombe J.F."/>
            <person name="Janssen P.H."/>
            <person name="Henrissat B."/>
            <person name="Coutinho P.M."/>
            <person name="Wu M."/>
            <person name="Xie G."/>
            <person name="Haft D.H."/>
            <person name="Sait M."/>
            <person name="Badger J."/>
            <person name="Barabote R.D."/>
            <person name="Bradley B."/>
            <person name="Brettin T.S."/>
            <person name="Brinkac L.M."/>
            <person name="Bruce D."/>
            <person name="Creasy T."/>
            <person name="Daugherty S.C."/>
            <person name="Davidsen T.M."/>
            <person name="DeBoy R.T."/>
            <person name="Detter J.C."/>
            <person name="Dodson R.J."/>
            <person name="Durkin A.S."/>
            <person name="Ganapathy A."/>
            <person name="Gwinn-Giglio M."/>
            <person name="Han C.S."/>
            <person name="Khouri H."/>
            <person name="Kiss H."/>
            <person name="Kothari S.P."/>
            <person name="Madupu R."/>
            <person name="Nelson K.E."/>
            <person name="Nelson W.C."/>
            <person name="Paulsen I."/>
            <person name="Penn K."/>
            <person name="Ren Q."/>
            <person name="Rosovitz M.J."/>
            <person name="Selengut J.D."/>
            <person name="Shrivastava S."/>
            <person name="Sullivan S.A."/>
            <person name="Tapia R."/>
            <person name="Thompson L.S."/>
            <person name="Watkins K.L."/>
            <person name="Yang Q."/>
            <person name="Yu C."/>
            <person name="Zafar N."/>
            <person name="Zhou L."/>
            <person name="Kuske C.R."/>
        </authorList>
    </citation>
    <scope>NUCLEOTIDE SEQUENCE [LARGE SCALE GENOMIC DNA]</scope>
    <source>
        <strain evidence="2 3">Ellin345</strain>
    </source>
</reference>
<dbReference type="InterPro" id="IPR041698">
    <property type="entry name" value="Methyltransf_25"/>
</dbReference>
<organism evidence="2 3">
    <name type="scientific">Koribacter versatilis (strain Ellin345)</name>
    <dbReference type="NCBI Taxonomy" id="204669"/>
    <lineage>
        <taxon>Bacteria</taxon>
        <taxon>Pseudomonadati</taxon>
        <taxon>Acidobacteriota</taxon>
        <taxon>Terriglobia</taxon>
        <taxon>Terriglobales</taxon>
        <taxon>Candidatus Korobacteraceae</taxon>
        <taxon>Candidatus Korobacter</taxon>
    </lineage>
</organism>
<dbReference type="RefSeq" id="WP_011525301.1">
    <property type="nucleotide sequence ID" value="NC_008009.1"/>
</dbReference>
<dbReference type="AlphaFoldDB" id="Q1IHZ6"/>
<dbReference type="eggNOG" id="COG0500">
    <property type="taxonomic scope" value="Bacteria"/>
</dbReference>
<dbReference type="OrthoDB" id="9772751at2"/>
<sequence length="198" mass="21435">MTSPDKSNGYEQIAARYIAGRGTDPDETGAVEVAEWGRTLPSGATVLDLACGTGVPISLALMNCGLNVYGVDASPSMVAAFRERFPGVPVQCSAVEESDFFGKKFDGVVAWGLMFLLEPETQYRLIAKVGAHLVSGGKFVFTAPWQTCMWKDLMTQRISISLGQEAYIDAIENAGMRVVGHNTDGGQNYYYLCEKDRG</sequence>
<dbReference type="InterPro" id="IPR029063">
    <property type="entry name" value="SAM-dependent_MTases_sf"/>
</dbReference>